<protein>
    <submittedName>
        <fullName evidence="2">FMT1</fullName>
    </submittedName>
</protein>
<dbReference type="GO" id="GO:0005739">
    <property type="term" value="C:mitochondrion"/>
    <property type="evidence" value="ECO:0007669"/>
    <property type="project" value="TreeGrafter"/>
</dbReference>
<dbReference type="CDD" id="cd08646">
    <property type="entry name" value="FMT_core_Met-tRNA-FMT_N"/>
    <property type="match status" value="1"/>
</dbReference>
<dbReference type="GeneID" id="73472183"/>
<name>A0A8J5UVL9_9ASCO</name>
<dbReference type="AlphaFoldDB" id="A0A8J5UVL9"/>
<accession>A0A8J5UVL9</accession>
<sequence>MNWTPIITRVLRLRTQSSFLSFTRLQSTLSPTEPLKIAFFGSDEFSVASLNKLHQLQQQQPTKIDSIHVITRSIKPKGRGLKIYADLPIGTFSTDIGIPILRADTSTEILDTLKQHEFSIAIAVSYGKLIPGKFIKSCKYGGLNVHPSVLPKYSGSAPLQYALINDDQFTGCTVQTLHPSKFDHGDIILQKGEVPIRDEDNYISLRDRLGEIGGELLAQTINQGLYLKPAHLHENLNHSEFSLASKIPSSKSQALWDQLSTRQIKRLYDALGPLFTFIQVDITRKKKHIYEKQRVILSEIKELKEDDYTQELIQDLSKPGDFTLGRSGLIIRASDGYVSAGRITMQAQQEESPERFLGSYNKKVGNTPKQFLVQDV</sequence>
<comment type="caution">
    <text evidence="2">The sequence shown here is derived from an EMBL/GenBank/DDBJ whole genome shotgun (WGS) entry which is preliminary data.</text>
</comment>
<evidence type="ECO:0000313" key="2">
    <source>
        <dbReference type="EMBL" id="KAG7661114.1"/>
    </source>
</evidence>
<dbReference type="PANTHER" id="PTHR11138:SF5">
    <property type="entry name" value="METHIONYL-TRNA FORMYLTRANSFERASE, MITOCHONDRIAL"/>
    <property type="match status" value="1"/>
</dbReference>
<evidence type="ECO:0000313" key="3">
    <source>
        <dbReference type="Proteomes" id="UP000694255"/>
    </source>
</evidence>
<dbReference type="EMBL" id="JAGSYN010000268">
    <property type="protein sequence ID" value="KAG7661114.1"/>
    <property type="molecule type" value="Genomic_DNA"/>
</dbReference>
<dbReference type="Pfam" id="PF00551">
    <property type="entry name" value="Formyl_trans_N"/>
    <property type="match status" value="1"/>
</dbReference>
<dbReference type="OrthoDB" id="10268103at2759"/>
<dbReference type="InterPro" id="IPR002376">
    <property type="entry name" value="Formyl_transf_N"/>
</dbReference>
<gene>
    <name evidence="2" type="ORF">J8A68_005383</name>
</gene>
<evidence type="ECO:0000259" key="1">
    <source>
        <dbReference type="Pfam" id="PF00551"/>
    </source>
</evidence>
<reference evidence="2 3" key="1">
    <citation type="journal article" date="2021" name="DNA Res.">
        <title>Genome analysis of Candida subhashii reveals its hybrid nature and dual mitochondrial genome conformations.</title>
        <authorList>
            <person name="Mixao V."/>
            <person name="Hegedusova E."/>
            <person name="Saus E."/>
            <person name="Pryszcz L.P."/>
            <person name="Cillingova A."/>
            <person name="Nosek J."/>
            <person name="Gabaldon T."/>
        </authorList>
    </citation>
    <scope>NUCLEOTIDE SEQUENCE [LARGE SCALE GENOMIC DNA]</scope>
    <source>
        <strain evidence="2 3">CBS 10753</strain>
    </source>
</reference>
<dbReference type="GO" id="GO:0004479">
    <property type="term" value="F:methionyl-tRNA formyltransferase activity"/>
    <property type="evidence" value="ECO:0007669"/>
    <property type="project" value="InterPro"/>
</dbReference>
<dbReference type="Proteomes" id="UP000694255">
    <property type="component" value="Unassembled WGS sequence"/>
</dbReference>
<dbReference type="PANTHER" id="PTHR11138">
    <property type="entry name" value="METHIONYL-TRNA FORMYLTRANSFERASE"/>
    <property type="match status" value="1"/>
</dbReference>
<dbReference type="RefSeq" id="XP_049261347.1">
    <property type="nucleotide sequence ID" value="XM_049409443.1"/>
</dbReference>
<organism evidence="2 3">
    <name type="scientific">[Candida] subhashii</name>
    <dbReference type="NCBI Taxonomy" id="561895"/>
    <lineage>
        <taxon>Eukaryota</taxon>
        <taxon>Fungi</taxon>
        <taxon>Dikarya</taxon>
        <taxon>Ascomycota</taxon>
        <taxon>Saccharomycotina</taxon>
        <taxon>Pichiomycetes</taxon>
        <taxon>Debaryomycetaceae</taxon>
        <taxon>Spathaspora</taxon>
    </lineage>
</organism>
<feature type="domain" description="Formyl transferase N-terminal" evidence="1">
    <location>
        <begin position="36"/>
        <end position="220"/>
    </location>
</feature>
<keyword evidence="3" id="KW-1185">Reference proteome</keyword>
<proteinExistence type="predicted"/>
<dbReference type="InterPro" id="IPR041711">
    <property type="entry name" value="Met-tRNA-FMT_N"/>
</dbReference>